<dbReference type="RefSeq" id="WP_004847429.1">
    <property type="nucleotide sequence ID" value="NZ_AP028249.1"/>
</dbReference>
<evidence type="ECO:0000313" key="2">
    <source>
        <dbReference type="Proteomes" id="UP000095787"/>
    </source>
</evidence>
<organism evidence="1 2">
    <name type="scientific">[Ruminococcus] torques</name>
    <dbReference type="NCBI Taxonomy" id="33039"/>
    <lineage>
        <taxon>Bacteria</taxon>
        <taxon>Bacillati</taxon>
        <taxon>Bacillota</taxon>
        <taxon>Clostridia</taxon>
        <taxon>Lachnospirales</taxon>
        <taxon>Lachnospiraceae</taxon>
        <taxon>Mediterraneibacter</taxon>
    </lineage>
</organism>
<dbReference type="InterPro" id="IPR036283">
    <property type="entry name" value="NOB1_Zf-like_sf"/>
</dbReference>
<name>A0A173XEZ7_9FIRM</name>
<dbReference type="Proteomes" id="UP000095787">
    <property type="component" value="Unassembled WGS sequence"/>
</dbReference>
<dbReference type="Pfam" id="PF12773">
    <property type="entry name" value="DZR"/>
    <property type="match status" value="1"/>
</dbReference>
<gene>
    <name evidence="1" type="ORF">ERS852456_00054</name>
</gene>
<dbReference type="EMBL" id="CYZO01000001">
    <property type="protein sequence ID" value="CUN49586.1"/>
    <property type="molecule type" value="Genomic_DNA"/>
</dbReference>
<dbReference type="GeneID" id="97328121"/>
<proteinExistence type="predicted"/>
<sequence length="224" mass="25952">MKCENCGNEVREGAKFCSKCGSNILEQQEDHSGKHNVHETKTEKRCVNCGNVLREESKFCPKCGSSTLEQKEDVSTLKDEEKDKAEQSKGTFYFEKVKMIGRLRYKIIRTEVSNNEERLEISQKIHRFLRKEKENHLEIKLSEIGSMELKTKMDFWDTLYAALFGVMFLMNITDVAWLLLIAVFLYTGYGKVLNLKMKNGLNFEIPVNGMTEDVEQFRLLIGKE</sequence>
<accession>A0A173XEZ7</accession>
<dbReference type="AlphaFoldDB" id="A0A173XEZ7"/>
<dbReference type="SUPFAM" id="SSF144206">
    <property type="entry name" value="NOB1 zinc finger-like"/>
    <property type="match status" value="1"/>
</dbReference>
<protein>
    <submittedName>
        <fullName evidence="1">Predicted membrane protein</fullName>
    </submittedName>
</protein>
<dbReference type="InterPro" id="IPR025874">
    <property type="entry name" value="DZR"/>
</dbReference>
<evidence type="ECO:0000313" key="1">
    <source>
        <dbReference type="EMBL" id="CUN49586.1"/>
    </source>
</evidence>
<reference evidence="1 2" key="1">
    <citation type="submission" date="2015-09" db="EMBL/GenBank/DDBJ databases">
        <authorList>
            <consortium name="Pathogen Informatics"/>
        </authorList>
    </citation>
    <scope>NUCLEOTIDE SEQUENCE [LARGE SCALE GENOMIC DNA]</scope>
    <source>
        <strain evidence="1 2">2789STDY5834841</strain>
    </source>
</reference>